<feature type="compositionally biased region" description="Basic and acidic residues" evidence="1">
    <location>
        <begin position="159"/>
        <end position="175"/>
    </location>
</feature>
<feature type="compositionally biased region" description="Basic and acidic residues" evidence="1">
    <location>
        <begin position="217"/>
        <end position="228"/>
    </location>
</feature>
<name>A0A0G4FR80_9ALVE</name>
<evidence type="ECO:0000256" key="1">
    <source>
        <dbReference type="SAM" id="MobiDB-lite"/>
    </source>
</evidence>
<dbReference type="VEuPathDB" id="CryptoDB:Cvel_18348"/>
<dbReference type="EMBL" id="CDMZ01000569">
    <property type="protein sequence ID" value="CEM17033.1"/>
    <property type="molecule type" value="Genomic_DNA"/>
</dbReference>
<feature type="compositionally biased region" description="Polar residues" evidence="1">
    <location>
        <begin position="149"/>
        <end position="158"/>
    </location>
</feature>
<feature type="compositionally biased region" description="Basic and acidic residues" evidence="1">
    <location>
        <begin position="1"/>
        <end position="13"/>
    </location>
</feature>
<reference evidence="3" key="1">
    <citation type="submission" date="2014-11" db="EMBL/GenBank/DDBJ databases">
        <authorList>
            <person name="Otto D Thomas"/>
            <person name="Naeem Raeece"/>
        </authorList>
    </citation>
    <scope>NUCLEOTIDE SEQUENCE</scope>
</reference>
<evidence type="ECO:0000313" key="3">
    <source>
        <dbReference type="EMBL" id="CEM17033.1"/>
    </source>
</evidence>
<proteinExistence type="predicted"/>
<dbReference type="InterPro" id="IPR019180">
    <property type="entry name" value="Oxidoreductase-like_N"/>
</dbReference>
<feature type="compositionally biased region" description="Polar residues" evidence="1">
    <location>
        <begin position="193"/>
        <end position="207"/>
    </location>
</feature>
<dbReference type="Pfam" id="PF09791">
    <property type="entry name" value="Oxidored-like"/>
    <property type="match status" value="1"/>
</dbReference>
<feature type="compositionally biased region" description="Basic and acidic residues" evidence="1">
    <location>
        <begin position="116"/>
        <end position="127"/>
    </location>
</feature>
<evidence type="ECO:0000259" key="2">
    <source>
        <dbReference type="Pfam" id="PF09791"/>
    </source>
</evidence>
<protein>
    <recommendedName>
        <fullName evidence="2">Oxidoreductase-like domain-containing protein</fullName>
    </recommendedName>
</protein>
<feature type="compositionally biased region" description="Basic and acidic residues" evidence="1">
    <location>
        <begin position="84"/>
        <end position="99"/>
    </location>
</feature>
<feature type="domain" description="Oxidoreductase-like" evidence="2">
    <location>
        <begin position="23"/>
        <end position="62"/>
    </location>
</feature>
<sequence>MTEEKLKELREALEALPPPKRKPVEPMAPEKGDCCNSGCYPCVYDIYSDQLDKYNEDMDTWKEQEERRRDLEEKLRQAEMVASEAEKGAEGLYPDELRAPEVSISSEATAGASAQEGEKGNEGEILGHGDALQMGSVSKVPGSGGEAQGGNSSCLSSETLREESDSEDPALHEEGDLSSLRQVPAPSVFVASPLSTEEQGHTGSFSLGVTRGIMQRHLGETARNHSEG</sequence>
<feature type="region of interest" description="Disordered" evidence="1">
    <location>
        <begin position="1"/>
        <end position="30"/>
    </location>
</feature>
<accession>A0A0G4FR80</accession>
<feature type="region of interest" description="Disordered" evidence="1">
    <location>
        <begin position="80"/>
        <end position="228"/>
    </location>
</feature>
<dbReference type="AlphaFoldDB" id="A0A0G4FR80"/>
<organism evidence="3">
    <name type="scientific">Chromera velia CCMP2878</name>
    <dbReference type="NCBI Taxonomy" id="1169474"/>
    <lineage>
        <taxon>Eukaryota</taxon>
        <taxon>Sar</taxon>
        <taxon>Alveolata</taxon>
        <taxon>Colpodellida</taxon>
        <taxon>Chromeraceae</taxon>
        <taxon>Chromera</taxon>
    </lineage>
</organism>
<gene>
    <name evidence="3" type="ORF">Cvel_18348</name>
</gene>